<evidence type="ECO:0000313" key="2">
    <source>
        <dbReference type="Proteomes" id="UP000799444"/>
    </source>
</evidence>
<name>A0A9P4V0P7_9PLEO</name>
<keyword evidence="2" id="KW-1185">Reference proteome</keyword>
<sequence length="75" mass="8107">MVHQHQSRLGLLSLNSLGSSVSAGIFPSGWDPCRRSTTDAFHLHFTFTSESAPNYPLVNGPSTLATLLRLGILAR</sequence>
<protein>
    <submittedName>
        <fullName evidence="1">Uncharacterized protein</fullName>
    </submittedName>
</protein>
<reference evidence="1" key="1">
    <citation type="journal article" date="2020" name="Stud. Mycol.">
        <title>101 Dothideomycetes genomes: a test case for predicting lifestyles and emergence of pathogens.</title>
        <authorList>
            <person name="Haridas S."/>
            <person name="Albert R."/>
            <person name="Binder M."/>
            <person name="Bloem J."/>
            <person name="Labutti K."/>
            <person name="Salamov A."/>
            <person name="Andreopoulos B."/>
            <person name="Baker S."/>
            <person name="Barry K."/>
            <person name="Bills G."/>
            <person name="Bluhm B."/>
            <person name="Cannon C."/>
            <person name="Castanera R."/>
            <person name="Culley D."/>
            <person name="Daum C."/>
            <person name="Ezra D."/>
            <person name="Gonzalez J."/>
            <person name="Henrissat B."/>
            <person name="Kuo A."/>
            <person name="Liang C."/>
            <person name="Lipzen A."/>
            <person name="Lutzoni F."/>
            <person name="Magnuson J."/>
            <person name="Mondo S."/>
            <person name="Nolan M."/>
            <person name="Ohm R."/>
            <person name="Pangilinan J."/>
            <person name="Park H.-J."/>
            <person name="Ramirez L."/>
            <person name="Alfaro M."/>
            <person name="Sun H."/>
            <person name="Tritt A."/>
            <person name="Yoshinaga Y."/>
            <person name="Zwiers L.-H."/>
            <person name="Turgeon B."/>
            <person name="Goodwin S."/>
            <person name="Spatafora J."/>
            <person name="Crous P."/>
            <person name="Grigoriev I."/>
        </authorList>
    </citation>
    <scope>NUCLEOTIDE SEQUENCE</scope>
    <source>
        <strain evidence="1">CBS 125425</strain>
    </source>
</reference>
<dbReference type="AlphaFoldDB" id="A0A9P4V0P7"/>
<organism evidence="1 2">
    <name type="scientific">Polyplosphaeria fusca</name>
    <dbReference type="NCBI Taxonomy" id="682080"/>
    <lineage>
        <taxon>Eukaryota</taxon>
        <taxon>Fungi</taxon>
        <taxon>Dikarya</taxon>
        <taxon>Ascomycota</taxon>
        <taxon>Pezizomycotina</taxon>
        <taxon>Dothideomycetes</taxon>
        <taxon>Pleosporomycetidae</taxon>
        <taxon>Pleosporales</taxon>
        <taxon>Tetraplosphaeriaceae</taxon>
        <taxon>Polyplosphaeria</taxon>
    </lineage>
</organism>
<gene>
    <name evidence="1" type="ORF">EJ04DRAFT_338911</name>
</gene>
<comment type="caution">
    <text evidence="1">The sequence shown here is derived from an EMBL/GenBank/DDBJ whole genome shotgun (WGS) entry which is preliminary data.</text>
</comment>
<evidence type="ECO:0000313" key="1">
    <source>
        <dbReference type="EMBL" id="KAF2732391.1"/>
    </source>
</evidence>
<proteinExistence type="predicted"/>
<dbReference type="Proteomes" id="UP000799444">
    <property type="component" value="Unassembled WGS sequence"/>
</dbReference>
<dbReference type="EMBL" id="ML996178">
    <property type="protein sequence ID" value="KAF2732391.1"/>
    <property type="molecule type" value="Genomic_DNA"/>
</dbReference>
<accession>A0A9P4V0P7</accession>